<keyword evidence="2" id="KW-1185">Reference proteome</keyword>
<sequence>MHQRIEYVFAKLKRVIETQAQLLNRVSNETRKRVDTCIMLLDTLFHQVNNKFMQLLLLGHDIVRSAAAAVVSGRNKYIAMNEVCYKPLLPAASRAITRTFGAARGERQEQRYGRV</sequence>
<accession>A0A4C1ZPZ5</accession>
<dbReference type="AlphaFoldDB" id="A0A4C1ZPZ5"/>
<evidence type="ECO:0000313" key="2">
    <source>
        <dbReference type="Proteomes" id="UP000299102"/>
    </source>
</evidence>
<organism evidence="1 2">
    <name type="scientific">Eumeta variegata</name>
    <name type="common">Bagworm moth</name>
    <name type="synonym">Eumeta japonica</name>
    <dbReference type="NCBI Taxonomy" id="151549"/>
    <lineage>
        <taxon>Eukaryota</taxon>
        <taxon>Metazoa</taxon>
        <taxon>Ecdysozoa</taxon>
        <taxon>Arthropoda</taxon>
        <taxon>Hexapoda</taxon>
        <taxon>Insecta</taxon>
        <taxon>Pterygota</taxon>
        <taxon>Neoptera</taxon>
        <taxon>Endopterygota</taxon>
        <taxon>Lepidoptera</taxon>
        <taxon>Glossata</taxon>
        <taxon>Ditrysia</taxon>
        <taxon>Tineoidea</taxon>
        <taxon>Psychidae</taxon>
        <taxon>Oiketicinae</taxon>
        <taxon>Eumeta</taxon>
    </lineage>
</organism>
<reference evidence="1 2" key="1">
    <citation type="journal article" date="2019" name="Commun. Biol.">
        <title>The bagworm genome reveals a unique fibroin gene that provides high tensile strength.</title>
        <authorList>
            <person name="Kono N."/>
            <person name="Nakamura H."/>
            <person name="Ohtoshi R."/>
            <person name="Tomita M."/>
            <person name="Numata K."/>
            <person name="Arakawa K."/>
        </authorList>
    </citation>
    <scope>NUCLEOTIDE SEQUENCE [LARGE SCALE GENOMIC DNA]</scope>
</reference>
<name>A0A4C1ZPZ5_EUMVA</name>
<proteinExistence type="predicted"/>
<gene>
    <name evidence="1" type="ORF">EVAR_87751_1</name>
</gene>
<dbReference type="Proteomes" id="UP000299102">
    <property type="component" value="Unassembled WGS sequence"/>
</dbReference>
<evidence type="ECO:0000313" key="1">
    <source>
        <dbReference type="EMBL" id="GBP88979.1"/>
    </source>
</evidence>
<comment type="caution">
    <text evidence="1">The sequence shown here is derived from an EMBL/GenBank/DDBJ whole genome shotgun (WGS) entry which is preliminary data.</text>
</comment>
<dbReference type="EMBL" id="BGZK01001968">
    <property type="protein sequence ID" value="GBP88979.1"/>
    <property type="molecule type" value="Genomic_DNA"/>
</dbReference>
<protein>
    <submittedName>
        <fullName evidence="1">Uncharacterized protein</fullName>
    </submittedName>
</protein>